<comment type="caution">
    <text evidence="1">The sequence shown here is derived from an EMBL/GenBank/DDBJ whole genome shotgun (WGS) entry which is preliminary data.</text>
</comment>
<sequence length="76" mass="8479">MSHLDSTFPQAQAVMTTVSICSKPFMAREDSRTENLDGLPRATSECFLSYKGSRNLPIKSVLNAFRKHKDSVQAKC</sequence>
<reference evidence="2" key="1">
    <citation type="journal article" date="2015" name="Nat. Genet.">
        <title>The genome and transcriptome of the zoonotic hookworm Ancylostoma ceylanicum identify infection-specific gene families.</title>
        <authorList>
            <person name="Schwarz E.M."/>
            <person name="Hu Y."/>
            <person name="Antoshechkin I."/>
            <person name="Miller M.M."/>
            <person name="Sternberg P.W."/>
            <person name="Aroian R.V."/>
        </authorList>
    </citation>
    <scope>NUCLEOTIDE SEQUENCE</scope>
    <source>
        <strain evidence="2">HY135</strain>
    </source>
</reference>
<accession>A0A016UE86</accession>
<evidence type="ECO:0000313" key="2">
    <source>
        <dbReference type="Proteomes" id="UP000024635"/>
    </source>
</evidence>
<dbReference type="AlphaFoldDB" id="A0A016UE86"/>
<gene>
    <name evidence="1" type="primary">Acey_s0043.g816</name>
    <name evidence="1" type="ORF">Y032_0043g816</name>
</gene>
<keyword evidence="2" id="KW-1185">Reference proteome</keyword>
<dbReference type="Proteomes" id="UP000024635">
    <property type="component" value="Unassembled WGS sequence"/>
</dbReference>
<organism evidence="1 2">
    <name type="scientific">Ancylostoma ceylanicum</name>
    <dbReference type="NCBI Taxonomy" id="53326"/>
    <lineage>
        <taxon>Eukaryota</taxon>
        <taxon>Metazoa</taxon>
        <taxon>Ecdysozoa</taxon>
        <taxon>Nematoda</taxon>
        <taxon>Chromadorea</taxon>
        <taxon>Rhabditida</taxon>
        <taxon>Rhabditina</taxon>
        <taxon>Rhabditomorpha</taxon>
        <taxon>Strongyloidea</taxon>
        <taxon>Ancylostomatidae</taxon>
        <taxon>Ancylostomatinae</taxon>
        <taxon>Ancylostoma</taxon>
    </lineage>
</organism>
<name>A0A016UE86_9BILA</name>
<evidence type="ECO:0000313" key="1">
    <source>
        <dbReference type="EMBL" id="EYC13614.1"/>
    </source>
</evidence>
<protein>
    <submittedName>
        <fullName evidence="1">Uncharacterized protein</fullName>
    </submittedName>
</protein>
<proteinExistence type="predicted"/>
<dbReference type="EMBL" id="JARK01001379">
    <property type="protein sequence ID" value="EYC13614.1"/>
    <property type="molecule type" value="Genomic_DNA"/>
</dbReference>